<reference evidence="2 3" key="4">
    <citation type="journal article" date="2011" name="BMC Genomics">
        <title>RNA-Seq improves annotation of protein-coding genes in the cucumber genome.</title>
        <authorList>
            <person name="Li Z."/>
            <person name="Zhang Z."/>
            <person name="Yan P."/>
            <person name="Huang S."/>
            <person name="Fei Z."/>
            <person name="Lin K."/>
        </authorList>
    </citation>
    <scope>NUCLEOTIDE SEQUENCE [LARGE SCALE GENOMIC DNA]</scope>
    <source>
        <strain evidence="3">cv. 9930</strain>
    </source>
</reference>
<feature type="compositionally biased region" description="Polar residues" evidence="1">
    <location>
        <begin position="15"/>
        <end position="31"/>
    </location>
</feature>
<dbReference type="Gramene" id="KGN44648">
    <property type="protein sequence ID" value="KGN44648"/>
    <property type="gene ID" value="Csa_7G361530"/>
</dbReference>
<reference evidence="2 3" key="1">
    <citation type="journal article" date="2009" name="Nat. Genet.">
        <title>The genome of the cucumber, Cucumis sativus L.</title>
        <authorList>
            <person name="Huang S."/>
            <person name="Li R."/>
            <person name="Zhang Z."/>
            <person name="Li L."/>
            <person name="Gu X."/>
            <person name="Fan W."/>
            <person name="Lucas W.J."/>
            <person name="Wang X."/>
            <person name="Xie B."/>
            <person name="Ni P."/>
            <person name="Ren Y."/>
            <person name="Zhu H."/>
            <person name="Li J."/>
            <person name="Lin K."/>
            <person name="Jin W."/>
            <person name="Fei Z."/>
            <person name="Li G."/>
            <person name="Staub J."/>
            <person name="Kilian A."/>
            <person name="van der Vossen E.A."/>
            <person name="Wu Y."/>
            <person name="Guo J."/>
            <person name="He J."/>
            <person name="Jia Z."/>
            <person name="Ren Y."/>
            <person name="Tian G."/>
            <person name="Lu Y."/>
            <person name="Ruan J."/>
            <person name="Qian W."/>
            <person name="Wang M."/>
            <person name="Huang Q."/>
            <person name="Li B."/>
            <person name="Xuan Z."/>
            <person name="Cao J."/>
            <person name="Asan"/>
            <person name="Wu Z."/>
            <person name="Zhang J."/>
            <person name="Cai Q."/>
            <person name="Bai Y."/>
            <person name="Zhao B."/>
            <person name="Han Y."/>
            <person name="Li Y."/>
            <person name="Li X."/>
            <person name="Wang S."/>
            <person name="Shi Q."/>
            <person name="Liu S."/>
            <person name="Cho W.K."/>
            <person name="Kim J.Y."/>
            <person name="Xu Y."/>
            <person name="Heller-Uszynska K."/>
            <person name="Miao H."/>
            <person name="Cheng Z."/>
            <person name="Zhang S."/>
            <person name="Wu J."/>
            <person name="Yang Y."/>
            <person name="Kang H."/>
            <person name="Li M."/>
            <person name="Liang H."/>
            <person name="Ren X."/>
            <person name="Shi Z."/>
            <person name="Wen M."/>
            <person name="Jian M."/>
            <person name="Yang H."/>
            <person name="Zhang G."/>
            <person name="Yang Z."/>
            <person name="Chen R."/>
            <person name="Liu S."/>
            <person name="Li J."/>
            <person name="Ma L."/>
            <person name="Liu H."/>
            <person name="Zhou Y."/>
            <person name="Zhao J."/>
            <person name="Fang X."/>
            <person name="Li G."/>
            <person name="Fang L."/>
            <person name="Li Y."/>
            <person name="Liu D."/>
            <person name="Zheng H."/>
            <person name="Zhang Y."/>
            <person name="Qin N."/>
            <person name="Li Z."/>
            <person name="Yang G."/>
            <person name="Yang S."/>
            <person name="Bolund L."/>
            <person name="Kristiansen K."/>
            <person name="Zheng H."/>
            <person name="Li S."/>
            <person name="Zhang X."/>
            <person name="Yang H."/>
            <person name="Wang J."/>
            <person name="Sun R."/>
            <person name="Zhang B."/>
            <person name="Jiang S."/>
            <person name="Wang J."/>
            <person name="Du Y."/>
            <person name="Li S."/>
        </authorList>
    </citation>
    <scope>NUCLEOTIDE SEQUENCE [LARGE SCALE GENOMIC DNA]</scope>
    <source>
        <strain evidence="3">cv. 9930</strain>
    </source>
</reference>
<evidence type="ECO:0000313" key="2">
    <source>
        <dbReference type="EMBL" id="KGN44648.1"/>
    </source>
</evidence>
<dbReference type="EMBL" id="CM002928">
    <property type="protein sequence ID" value="KGN44648.1"/>
    <property type="molecule type" value="Genomic_DNA"/>
</dbReference>
<dbReference type="Proteomes" id="UP000029981">
    <property type="component" value="Chromosome 7"/>
</dbReference>
<keyword evidence="3" id="KW-1185">Reference proteome</keyword>
<organism evidence="2 3">
    <name type="scientific">Cucumis sativus</name>
    <name type="common">Cucumber</name>
    <dbReference type="NCBI Taxonomy" id="3659"/>
    <lineage>
        <taxon>Eukaryota</taxon>
        <taxon>Viridiplantae</taxon>
        <taxon>Streptophyta</taxon>
        <taxon>Embryophyta</taxon>
        <taxon>Tracheophyta</taxon>
        <taxon>Spermatophyta</taxon>
        <taxon>Magnoliopsida</taxon>
        <taxon>eudicotyledons</taxon>
        <taxon>Gunneridae</taxon>
        <taxon>Pentapetalae</taxon>
        <taxon>rosids</taxon>
        <taxon>fabids</taxon>
        <taxon>Cucurbitales</taxon>
        <taxon>Cucurbitaceae</taxon>
        <taxon>Benincaseae</taxon>
        <taxon>Cucumis</taxon>
    </lineage>
</organism>
<reference evidence="2 3" key="3">
    <citation type="journal article" date="2010" name="BMC Genomics">
        <title>Transcriptome sequencing and comparative analysis of cucumber flowers with different sex types.</title>
        <authorList>
            <person name="Guo S."/>
            <person name="Zheng Y."/>
            <person name="Joung J.G."/>
            <person name="Liu S."/>
            <person name="Zhang Z."/>
            <person name="Crasta O.R."/>
            <person name="Sobral B.W."/>
            <person name="Xu Y."/>
            <person name="Huang S."/>
            <person name="Fei Z."/>
        </authorList>
    </citation>
    <scope>NUCLEOTIDE SEQUENCE [LARGE SCALE GENOMIC DNA]</scope>
    <source>
        <strain evidence="3">cv. 9930</strain>
    </source>
</reference>
<feature type="region of interest" description="Disordered" evidence="1">
    <location>
        <begin position="1"/>
        <end position="32"/>
    </location>
</feature>
<evidence type="ECO:0000313" key="3">
    <source>
        <dbReference type="Proteomes" id="UP000029981"/>
    </source>
</evidence>
<name>A0A0A0K595_CUCSA</name>
<feature type="region of interest" description="Disordered" evidence="1">
    <location>
        <begin position="61"/>
        <end position="108"/>
    </location>
</feature>
<evidence type="ECO:0000256" key="1">
    <source>
        <dbReference type="SAM" id="MobiDB-lite"/>
    </source>
</evidence>
<protein>
    <submittedName>
        <fullName evidence="2">Uncharacterized protein</fullName>
    </submittedName>
</protein>
<proteinExistence type="predicted"/>
<accession>A0A0A0K595</accession>
<dbReference type="AlphaFoldDB" id="A0A0A0K595"/>
<gene>
    <name evidence="2" type="ORF">Csa_7G361530</name>
</gene>
<reference evidence="2 3" key="2">
    <citation type="journal article" date="2009" name="PLoS ONE">
        <title>An integrated genetic and cytogenetic map of the cucumber genome.</title>
        <authorList>
            <person name="Ren Y."/>
            <person name="Zhang Z."/>
            <person name="Liu J."/>
            <person name="Staub J.E."/>
            <person name="Han Y."/>
            <person name="Cheng Z."/>
            <person name="Li X."/>
            <person name="Lu J."/>
            <person name="Miao H."/>
            <person name="Kang H."/>
            <person name="Xie B."/>
            <person name="Gu X."/>
            <person name="Wang X."/>
            <person name="Du Y."/>
            <person name="Jin W."/>
            <person name="Huang S."/>
        </authorList>
    </citation>
    <scope>NUCLEOTIDE SEQUENCE [LARGE SCALE GENOMIC DNA]</scope>
    <source>
        <strain evidence="3">cv. 9930</strain>
    </source>
</reference>
<feature type="compositionally biased region" description="Polar residues" evidence="1">
    <location>
        <begin position="88"/>
        <end position="100"/>
    </location>
</feature>
<sequence length="108" mass="11537">MLMSLERGSVRGRANSISSRGNHPSSYSNLAPSPMSADQYAMNLGFTTVTISRARSSDIQIGYNSTESSTPPRPSTNLIRPSGEVIQTRPSASSLSNRDSSPPPTTYS</sequence>